<evidence type="ECO:0000313" key="2">
    <source>
        <dbReference type="Proteomes" id="UP001202961"/>
    </source>
</evidence>
<dbReference type="EMBL" id="JAMQBK010000059">
    <property type="protein sequence ID" value="MCM2372986.1"/>
    <property type="molecule type" value="Genomic_DNA"/>
</dbReference>
<comment type="caution">
    <text evidence="1">The sequence shown here is derived from an EMBL/GenBank/DDBJ whole genome shotgun (WGS) entry which is preliminary data.</text>
</comment>
<sequence length="109" mass="12651">MSHAETEFATGLSTNYLISRSERMGQRYLQEYKRRMTHCKNVFEAILRYGHDEDFSPQEDECFVATDAPAGSPEKIEVLRRRVELGQPLWHTTDRVDYSGLTGAIRPRE</sequence>
<organism evidence="1 2">
    <name type="scientific">Aporhodopirellula aestuarii</name>
    <dbReference type="NCBI Taxonomy" id="2950107"/>
    <lineage>
        <taxon>Bacteria</taxon>
        <taxon>Pseudomonadati</taxon>
        <taxon>Planctomycetota</taxon>
        <taxon>Planctomycetia</taxon>
        <taxon>Pirellulales</taxon>
        <taxon>Pirellulaceae</taxon>
        <taxon>Aporhodopirellula</taxon>
    </lineage>
</organism>
<dbReference type="Proteomes" id="UP001202961">
    <property type="component" value="Unassembled WGS sequence"/>
</dbReference>
<gene>
    <name evidence="1" type="ORF">NB063_20425</name>
</gene>
<evidence type="ECO:0000313" key="1">
    <source>
        <dbReference type="EMBL" id="MCM2372986.1"/>
    </source>
</evidence>
<dbReference type="RefSeq" id="WP_250930618.1">
    <property type="nucleotide sequence ID" value="NZ_JAMQBK010000059.1"/>
</dbReference>
<keyword evidence="2" id="KW-1185">Reference proteome</keyword>
<proteinExistence type="predicted"/>
<protein>
    <submittedName>
        <fullName evidence="1">Uncharacterized protein</fullName>
    </submittedName>
</protein>
<name>A0ABT0U9G0_9BACT</name>
<reference evidence="1 2" key="1">
    <citation type="journal article" date="2022" name="Syst. Appl. Microbiol.">
        <title>Rhodopirellula aestuarii sp. nov., a novel member of the genus Rhodopirellula isolated from brackish sediments collected in the Tagus River estuary, Portugal.</title>
        <authorList>
            <person name="Vitorino I.R."/>
            <person name="Klimek D."/>
            <person name="Calusinska M."/>
            <person name="Lobo-da-Cunha A."/>
            <person name="Vasconcelos V."/>
            <person name="Lage O.M."/>
        </authorList>
    </citation>
    <scope>NUCLEOTIDE SEQUENCE [LARGE SCALE GENOMIC DNA]</scope>
    <source>
        <strain evidence="1 2">ICT_H3.1</strain>
    </source>
</reference>
<accession>A0ABT0U9G0</accession>